<feature type="binding site" evidence="8">
    <location>
        <position position="143"/>
    </location>
    <ligand>
        <name>Zn(2+)</name>
        <dbReference type="ChEBI" id="CHEBI:29105"/>
        <label>1</label>
        <note>catalytic</note>
    </ligand>
</feature>
<dbReference type="PANTHER" id="PTHR46018:SF2">
    <property type="entry name" value="ZINC PHOSPHODIESTERASE ELAC PROTEIN 1"/>
    <property type="match status" value="1"/>
</dbReference>
<feature type="active site" description="Proton acceptor" evidence="8">
    <location>
        <position position="67"/>
    </location>
</feature>
<keyword evidence="4 8" id="KW-0479">Metal-binding</keyword>
<dbReference type="NCBIfam" id="TIGR02651">
    <property type="entry name" value="RNase_Z"/>
    <property type="match status" value="1"/>
</dbReference>
<sequence length="308" mass="35241">MDDFSVSILGCGAALPTSRHYPSSQVVHYRESLYMIDCGEGCQSQFRKMGLKISRLNHIFLSHLHGDHCLGLPGLISTMGLLERTSTLTIHAHRDAERLFVPMIEYLCKQLPFSLEFHAIEPQKHEVIYETQTLKVLTIPLKHRIPTCGFLFEEKEKERHMLPDVVKFYQIPHYQIGNIKKGADFILPDGTVIPNQRLTRDAEPVRRYAYCSDTLYQEKIIPFIQSADLLYHEATYGKEWEKRAKETFHSTAAQAATIARQAEVKKLIIGHFSARYKDNESSLLQEAQTIFPSTSLCKEGLTFKIGNK</sequence>
<dbReference type="EC" id="3.1.26.11" evidence="8"/>
<organism evidence="9 10">
    <name type="scientific">Candidatus Gallibacteroides avistercoris</name>
    <dbReference type="NCBI Taxonomy" id="2840833"/>
    <lineage>
        <taxon>Bacteria</taxon>
        <taxon>Pseudomonadati</taxon>
        <taxon>Bacteroidota</taxon>
        <taxon>Bacteroidia</taxon>
        <taxon>Bacteroidales</taxon>
        <taxon>Bacteroidaceae</taxon>
        <taxon>Bacteroidaceae incertae sedis</taxon>
        <taxon>Candidatus Gallibacteroides</taxon>
    </lineage>
</organism>
<proteinExistence type="inferred from homology"/>
<evidence type="ECO:0000313" key="9">
    <source>
        <dbReference type="EMBL" id="HIU54427.1"/>
    </source>
</evidence>
<comment type="similarity">
    <text evidence="8">Belongs to the RNase Z family.</text>
</comment>
<dbReference type="HAMAP" id="MF_01818">
    <property type="entry name" value="RNase_Z_BN"/>
    <property type="match status" value="1"/>
</dbReference>
<dbReference type="NCBIfam" id="NF000801">
    <property type="entry name" value="PRK00055.1-3"/>
    <property type="match status" value="1"/>
</dbReference>
<dbReference type="InterPro" id="IPR013471">
    <property type="entry name" value="RNase_Z/BN"/>
</dbReference>
<dbReference type="Pfam" id="PF23023">
    <property type="entry name" value="Anti-Pycsar_Apyc1"/>
    <property type="match status" value="1"/>
</dbReference>
<keyword evidence="7 8" id="KW-0862">Zinc</keyword>
<keyword evidence="2 8" id="KW-0819">tRNA processing</keyword>
<accession>A0A9D1SCD9</accession>
<evidence type="ECO:0000313" key="10">
    <source>
        <dbReference type="Proteomes" id="UP000824112"/>
    </source>
</evidence>
<dbReference type="CDD" id="cd07717">
    <property type="entry name" value="RNaseZ_ZiPD-like_MBL-fold"/>
    <property type="match status" value="1"/>
</dbReference>
<dbReference type="GO" id="GO:0008270">
    <property type="term" value="F:zinc ion binding"/>
    <property type="evidence" value="ECO:0007669"/>
    <property type="project" value="UniProtKB-UniRule"/>
</dbReference>
<dbReference type="Gene3D" id="3.60.15.10">
    <property type="entry name" value="Ribonuclease Z/Hydroxyacylglutathione hydrolase-like"/>
    <property type="match status" value="1"/>
</dbReference>
<dbReference type="InterPro" id="IPR036866">
    <property type="entry name" value="RibonucZ/Hydroxyglut_hydro"/>
</dbReference>
<name>A0A9D1SCD9_9BACT</name>
<reference evidence="9" key="2">
    <citation type="journal article" date="2021" name="PeerJ">
        <title>Extensive microbial diversity within the chicken gut microbiome revealed by metagenomics and culture.</title>
        <authorList>
            <person name="Gilroy R."/>
            <person name="Ravi A."/>
            <person name="Getino M."/>
            <person name="Pursley I."/>
            <person name="Horton D.L."/>
            <person name="Alikhan N.F."/>
            <person name="Baker D."/>
            <person name="Gharbi K."/>
            <person name="Hall N."/>
            <person name="Watson M."/>
            <person name="Adriaenssens E.M."/>
            <person name="Foster-Nyarko E."/>
            <person name="Jarju S."/>
            <person name="Secka A."/>
            <person name="Antonio M."/>
            <person name="Oren A."/>
            <person name="Chaudhuri R.R."/>
            <person name="La Ragione R."/>
            <person name="Hildebrand F."/>
            <person name="Pallen M.J."/>
        </authorList>
    </citation>
    <scope>NUCLEOTIDE SEQUENCE</scope>
    <source>
        <strain evidence="9">CHK158-818</strain>
    </source>
</reference>
<evidence type="ECO:0000256" key="4">
    <source>
        <dbReference type="ARBA" id="ARBA00022723"/>
    </source>
</evidence>
<feature type="binding site" evidence="8">
    <location>
        <position position="68"/>
    </location>
    <ligand>
        <name>Zn(2+)</name>
        <dbReference type="ChEBI" id="CHEBI:29105"/>
        <label>2</label>
        <note>catalytic</note>
    </ligand>
</feature>
<keyword evidence="6 8" id="KW-0378">Hydrolase</keyword>
<comment type="function">
    <text evidence="8">Zinc phosphodiesterase, which displays some tRNA 3'-processing endonuclease activity. Probably involved in tRNA maturation, by removing a 3'-trailer from precursor tRNA.</text>
</comment>
<dbReference type="AlphaFoldDB" id="A0A9D1SCD9"/>
<evidence type="ECO:0000256" key="3">
    <source>
        <dbReference type="ARBA" id="ARBA00022722"/>
    </source>
</evidence>
<reference evidence="9" key="1">
    <citation type="submission" date="2020-10" db="EMBL/GenBank/DDBJ databases">
        <authorList>
            <person name="Gilroy R."/>
        </authorList>
    </citation>
    <scope>NUCLEOTIDE SEQUENCE</scope>
    <source>
        <strain evidence="9">CHK158-818</strain>
    </source>
</reference>
<feature type="binding site" evidence="8">
    <location>
        <position position="271"/>
    </location>
    <ligand>
        <name>Zn(2+)</name>
        <dbReference type="ChEBI" id="CHEBI:29105"/>
        <label>2</label>
        <note>catalytic</note>
    </ligand>
</feature>
<evidence type="ECO:0000256" key="6">
    <source>
        <dbReference type="ARBA" id="ARBA00022801"/>
    </source>
</evidence>
<evidence type="ECO:0000256" key="5">
    <source>
        <dbReference type="ARBA" id="ARBA00022759"/>
    </source>
</evidence>
<feature type="binding site" evidence="8">
    <location>
        <position position="67"/>
    </location>
    <ligand>
        <name>Zn(2+)</name>
        <dbReference type="ChEBI" id="CHEBI:29105"/>
        <label>2</label>
        <note>catalytic</note>
    </ligand>
</feature>
<comment type="caution">
    <text evidence="9">The sequence shown here is derived from an EMBL/GenBank/DDBJ whole genome shotgun (WGS) entry which is preliminary data.</text>
</comment>
<evidence type="ECO:0000256" key="1">
    <source>
        <dbReference type="ARBA" id="ARBA00011738"/>
    </source>
</evidence>
<dbReference type="GO" id="GO:0042781">
    <property type="term" value="F:3'-tRNA processing endoribonuclease activity"/>
    <property type="evidence" value="ECO:0007669"/>
    <property type="project" value="UniProtKB-UniRule"/>
</dbReference>
<comment type="cofactor">
    <cofactor evidence="8">
        <name>Zn(2+)</name>
        <dbReference type="ChEBI" id="CHEBI:29105"/>
    </cofactor>
    <text evidence="8">Binds 2 Zn(2+) ions.</text>
</comment>
<gene>
    <name evidence="8" type="primary">rnz</name>
    <name evidence="9" type="ORF">IAB03_01315</name>
</gene>
<dbReference type="PANTHER" id="PTHR46018">
    <property type="entry name" value="ZINC PHOSPHODIESTERASE ELAC PROTEIN 1"/>
    <property type="match status" value="1"/>
</dbReference>
<feature type="binding site" evidence="8">
    <location>
        <position position="213"/>
    </location>
    <ligand>
        <name>Zn(2+)</name>
        <dbReference type="ChEBI" id="CHEBI:29105"/>
        <label>2</label>
        <note>catalytic</note>
    </ligand>
</feature>
<feature type="binding site" evidence="8">
    <location>
        <position position="65"/>
    </location>
    <ligand>
        <name>Zn(2+)</name>
        <dbReference type="ChEBI" id="CHEBI:29105"/>
        <label>1</label>
        <note>catalytic</note>
    </ligand>
</feature>
<comment type="catalytic activity">
    <reaction evidence="8">
        <text>Endonucleolytic cleavage of RNA, removing extra 3' nucleotides from tRNA precursor, generating 3' termini of tRNAs. A 3'-hydroxy group is left at the tRNA terminus and a 5'-phosphoryl group is left at the trailer molecule.</text>
        <dbReference type="EC" id="3.1.26.11"/>
    </reaction>
</comment>
<protein>
    <recommendedName>
        <fullName evidence="8">Ribonuclease Z</fullName>
        <shortName evidence="8">RNase Z</shortName>
        <ecNumber evidence="8">3.1.26.11</ecNumber>
    </recommendedName>
    <alternativeName>
        <fullName evidence="8">tRNA 3 endonuclease</fullName>
    </alternativeName>
    <alternativeName>
        <fullName evidence="8">tRNase Z</fullName>
    </alternativeName>
</protein>
<comment type="subunit">
    <text evidence="1 8">Homodimer.</text>
</comment>
<keyword evidence="5 8" id="KW-0255">Endonuclease</keyword>
<dbReference type="SUPFAM" id="SSF56281">
    <property type="entry name" value="Metallo-hydrolase/oxidoreductase"/>
    <property type="match status" value="1"/>
</dbReference>
<feature type="binding site" evidence="8">
    <location>
        <position position="213"/>
    </location>
    <ligand>
        <name>Zn(2+)</name>
        <dbReference type="ChEBI" id="CHEBI:29105"/>
        <label>1</label>
        <note>catalytic</note>
    </ligand>
</feature>
<dbReference type="EMBL" id="DVNA01000031">
    <property type="protein sequence ID" value="HIU54427.1"/>
    <property type="molecule type" value="Genomic_DNA"/>
</dbReference>
<evidence type="ECO:0000256" key="8">
    <source>
        <dbReference type="HAMAP-Rule" id="MF_01818"/>
    </source>
</evidence>
<evidence type="ECO:0000256" key="2">
    <source>
        <dbReference type="ARBA" id="ARBA00022694"/>
    </source>
</evidence>
<keyword evidence="3 8" id="KW-0540">Nuclease</keyword>
<feature type="binding site" evidence="8">
    <location>
        <position position="63"/>
    </location>
    <ligand>
        <name>Zn(2+)</name>
        <dbReference type="ChEBI" id="CHEBI:29105"/>
        <label>1</label>
        <note>catalytic</note>
    </ligand>
</feature>
<dbReference type="Proteomes" id="UP000824112">
    <property type="component" value="Unassembled WGS sequence"/>
</dbReference>
<evidence type="ECO:0000256" key="7">
    <source>
        <dbReference type="ARBA" id="ARBA00022833"/>
    </source>
</evidence>